<protein>
    <submittedName>
        <fullName evidence="9">AzlC family ABC transporter permease</fullName>
    </submittedName>
</protein>
<feature type="transmembrane region" description="Helical" evidence="8">
    <location>
        <begin position="160"/>
        <end position="179"/>
    </location>
</feature>
<gene>
    <name evidence="9" type="ORF">HCR76_06170</name>
</gene>
<dbReference type="PANTHER" id="PTHR34979">
    <property type="entry name" value="INNER MEMBRANE PROTEIN YGAZ"/>
    <property type="match status" value="1"/>
</dbReference>
<feature type="transmembrane region" description="Helical" evidence="8">
    <location>
        <begin position="186"/>
        <end position="204"/>
    </location>
</feature>
<dbReference type="InterPro" id="IPR011606">
    <property type="entry name" value="Brnchd-chn_aa_trnsp_permease"/>
</dbReference>
<name>A0ABX6YLQ8_9MICO</name>
<dbReference type="Pfam" id="PF03591">
    <property type="entry name" value="AzlC"/>
    <property type="match status" value="1"/>
</dbReference>
<sequence>MSSDRRSAQQSALRQGLAVGAATAAYGVSFGALAVASGLDIWQACVLSLLMFTGGSQFALVGVLASGGASAGGAAIASAALLGARNTAYGMRMKPVVGGGLPKNVAAAWLTIDESTAVSLAQPDAHSRRTGFWVTGVAVFIGWNLTTLIGALIGDVLGDTRAYGLDAAAAAAFLALLWPRLTRLQPVAVACGAAIVAATLTPVLAPGLPVILAAVVAVLVGVFNWFSHARGSES</sequence>
<evidence type="ECO:0000256" key="6">
    <source>
        <dbReference type="ARBA" id="ARBA00022989"/>
    </source>
</evidence>
<proteinExistence type="inferred from homology"/>
<keyword evidence="6 8" id="KW-1133">Transmembrane helix</keyword>
<evidence type="ECO:0000256" key="2">
    <source>
        <dbReference type="ARBA" id="ARBA00010735"/>
    </source>
</evidence>
<evidence type="ECO:0000256" key="1">
    <source>
        <dbReference type="ARBA" id="ARBA00004651"/>
    </source>
</evidence>
<comment type="subcellular location">
    <subcellularLocation>
        <location evidence="1">Cell membrane</location>
        <topology evidence="1">Multi-pass membrane protein</topology>
    </subcellularLocation>
</comment>
<dbReference type="EMBL" id="CP061169">
    <property type="protein sequence ID" value="QPZ39635.1"/>
    <property type="molecule type" value="Genomic_DNA"/>
</dbReference>
<feature type="transmembrane region" description="Helical" evidence="8">
    <location>
        <begin position="58"/>
        <end position="84"/>
    </location>
</feature>
<reference evidence="9 10" key="1">
    <citation type="submission" date="2020-12" db="EMBL/GenBank/DDBJ databases">
        <title>Microbacterium sp. HY060.</title>
        <authorList>
            <person name="Zhou J."/>
        </authorList>
    </citation>
    <scope>NUCLEOTIDE SEQUENCE [LARGE SCALE GENOMIC DNA]</scope>
    <source>
        <strain evidence="9 10">HY60</strain>
    </source>
</reference>
<keyword evidence="10" id="KW-1185">Reference proteome</keyword>
<evidence type="ECO:0000313" key="9">
    <source>
        <dbReference type="EMBL" id="QPZ39635.1"/>
    </source>
</evidence>
<feature type="transmembrane region" description="Helical" evidence="8">
    <location>
        <begin position="12"/>
        <end position="38"/>
    </location>
</feature>
<evidence type="ECO:0000256" key="7">
    <source>
        <dbReference type="ARBA" id="ARBA00023136"/>
    </source>
</evidence>
<keyword evidence="7 8" id="KW-0472">Membrane</keyword>
<feature type="transmembrane region" description="Helical" evidence="8">
    <location>
        <begin position="132"/>
        <end position="154"/>
    </location>
</feature>
<keyword evidence="4" id="KW-1003">Cell membrane</keyword>
<evidence type="ECO:0000256" key="3">
    <source>
        <dbReference type="ARBA" id="ARBA00022448"/>
    </source>
</evidence>
<comment type="similarity">
    <text evidence="2">Belongs to the AzlC family.</text>
</comment>
<dbReference type="PANTHER" id="PTHR34979:SF1">
    <property type="entry name" value="INNER MEMBRANE PROTEIN YGAZ"/>
    <property type="match status" value="1"/>
</dbReference>
<dbReference type="RefSeq" id="WP_166989187.1">
    <property type="nucleotide sequence ID" value="NZ_CP061169.1"/>
</dbReference>
<evidence type="ECO:0000313" key="10">
    <source>
        <dbReference type="Proteomes" id="UP000662814"/>
    </source>
</evidence>
<organism evidence="9 10">
    <name type="scientific">Paramicrobacterium chengjingii</name>
    <dbReference type="NCBI Taxonomy" id="2769067"/>
    <lineage>
        <taxon>Bacteria</taxon>
        <taxon>Bacillati</taxon>
        <taxon>Actinomycetota</taxon>
        <taxon>Actinomycetes</taxon>
        <taxon>Micrococcales</taxon>
        <taxon>Microbacteriaceae</taxon>
        <taxon>Paramicrobacterium</taxon>
    </lineage>
</organism>
<dbReference type="Proteomes" id="UP000662814">
    <property type="component" value="Chromosome"/>
</dbReference>
<evidence type="ECO:0000256" key="8">
    <source>
        <dbReference type="SAM" id="Phobius"/>
    </source>
</evidence>
<evidence type="ECO:0000256" key="4">
    <source>
        <dbReference type="ARBA" id="ARBA00022475"/>
    </source>
</evidence>
<keyword evidence="3" id="KW-0813">Transport</keyword>
<evidence type="ECO:0000256" key="5">
    <source>
        <dbReference type="ARBA" id="ARBA00022692"/>
    </source>
</evidence>
<keyword evidence="5 8" id="KW-0812">Transmembrane</keyword>
<accession>A0ABX6YLQ8</accession>
<feature type="transmembrane region" description="Helical" evidence="8">
    <location>
        <begin position="210"/>
        <end position="227"/>
    </location>
</feature>